<keyword evidence="4" id="KW-0560">Oxidoreductase</keyword>
<dbReference type="Gene3D" id="1.20.990.10">
    <property type="entry name" value="NADPH-cytochrome p450 Reductase, Chain A, domain 3"/>
    <property type="match status" value="1"/>
</dbReference>
<dbReference type="PANTHER" id="PTHR19384">
    <property type="entry name" value="NITRIC OXIDE SYNTHASE-RELATED"/>
    <property type="match status" value="1"/>
</dbReference>
<keyword evidence="7" id="KW-1185">Reference proteome</keyword>
<comment type="cofactor">
    <cofactor evidence="1">
        <name>FAD</name>
        <dbReference type="ChEBI" id="CHEBI:57692"/>
    </cofactor>
</comment>
<dbReference type="PANTHER" id="PTHR19384:SF109">
    <property type="entry name" value="SULFITE REDUCTASE [NADPH] FLAVOPROTEIN COMPONENT"/>
    <property type="match status" value="1"/>
</dbReference>
<dbReference type="InterPro" id="IPR017938">
    <property type="entry name" value="Riboflavin_synthase-like_b-brl"/>
</dbReference>
<feature type="domain" description="Sulfite reductase [NADPH] flavoprotein alpha-component-like FAD-binding" evidence="5">
    <location>
        <begin position="46"/>
        <end position="185"/>
    </location>
</feature>
<gene>
    <name evidence="6" type="ORF">PCOR1329_LOCUS4594</name>
</gene>
<name>A0ABN9PPB8_9DINO</name>
<dbReference type="Pfam" id="PF00667">
    <property type="entry name" value="FAD_binding_1"/>
    <property type="match status" value="1"/>
</dbReference>
<protein>
    <recommendedName>
        <fullName evidence="5">Sulfite reductase [NADPH] flavoprotein alpha-component-like FAD-binding domain-containing protein</fullName>
    </recommendedName>
</protein>
<organism evidence="6 7">
    <name type="scientific">Prorocentrum cordatum</name>
    <dbReference type="NCBI Taxonomy" id="2364126"/>
    <lineage>
        <taxon>Eukaryota</taxon>
        <taxon>Sar</taxon>
        <taxon>Alveolata</taxon>
        <taxon>Dinophyceae</taxon>
        <taxon>Prorocentrales</taxon>
        <taxon>Prorocentraceae</taxon>
        <taxon>Prorocentrum</taxon>
    </lineage>
</organism>
<evidence type="ECO:0000256" key="1">
    <source>
        <dbReference type="ARBA" id="ARBA00001974"/>
    </source>
</evidence>
<reference evidence="6" key="1">
    <citation type="submission" date="2023-10" db="EMBL/GenBank/DDBJ databases">
        <authorList>
            <person name="Chen Y."/>
            <person name="Shah S."/>
            <person name="Dougan E. K."/>
            <person name="Thang M."/>
            <person name="Chan C."/>
        </authorList>
    </citation>
    <scope>NUCLEOTIDE SEQUENCE [LARGE SCALE GENOMIC DNA]</scope>
</reference>
<feature type="non-terminal residue" evidence="6">
    <location>
        <position position="1"/>
    </location>
</feature>
<sequence length="187" mass="20481">EVKAPPDPKENDPPAPLFELTAVQAKDALPELARPARTKRLELGFNKRISPADYEYSIRHIKVDDPNLDVPYLLGDALAVHWKNDEARVREFLAAYGLDADQCFTATPLEGANAGVKAERLSGPFKVATLFTELLDIFGRPSKNFLKGMAKVAPPGVDRDRLEFLVSDAGKDAFTEEISGAALTFAE</sequence>
<keyword evidence="2" id="KW-0285">Flavoprotein</keyword>
<keyword evidence="3" id="KW-0274">FAD</keyword>
<dbReference type="Proteomes" id="UP001189429">
    <property type="component" value="Unassembled WGS sequence"/>
</dbReference>
<evidence type="ECO:0000256" key="3">
    <source>
        <dbReference type="ARBA" id="ARBA00022827"/>
    </source>
</evidence>
<evidence type="ECO:0000259" key="5">
    <source>
        <dbReference type="Pfam" id="PF00667"/>
    </source>
</evidence>
<dbReference type="InterPro" id="IPR003097">
    <property type="entry name" value="CysJ-like_FAD-binding"/>
</dbReference>
<dbReference type="SUPFAM" id="SSF63380">
    <property type="entry name" value="Riboflavin synthase domain-like"/>
    <property type="match status" value="1"/>
</dbReference>
<evidence type="ECO:0000256" key="2">
    <source>
        <dbReference type="ARBA" id="ARBA00022630"/>
    </source>
</evidence>
<dbReference type="InterPro" id="IPR023173">
    <property type="entry name" value="NADPH_Cyt_P450_Rdtase_alpha"/>
</dbReference>
<feature type="non-terminal residue" evidence="6">
    <location>
        <position position="187"/>
    </location>
</feature>
<proteinExistence type="predicted"/>
<evidence type="ECO:0000313" key="6">
    <source>
        <dbReference type="EMBL" id="CAK0794685.1"/>
    </source>
</evidence>
<comment type="caution">
    <text evidence="6">The sequence shown here is derived from an EMBL/GenBank/DDBJ whole genome shotgun (WGS) entry which is preliminary data.</text>
</comment>
<evidence type="ECO:0000256" key="4">
    <source>
        <dbReference type="ARBA" id="ARBA00023002"/>
    </source>
</evidence>
<evidence type="ECO:0000313" key="7">
    <source>
        <dbReference type="Proteomes" id="UP001189429"/>
    </source>
</evidence>
<accession>A0ABN9PPB8</accession>
<dbReference type="EMBL" id="CAUYUJ010001190">
    <property type="protein sequence ID" value="CAK0794685.1"/>
    <property type="molecule type" value="Genomic_DNA"/>
</dbReference>